<reference evidence="1 2" key="1">
    <citation type="submission" date="2023-07" db="EMBL/GenBank/DDBJ databases">
        <title>Sequencing the genomes of 1000 actinobacteria strains.</title>
        <authorList>
            <person name="Klenk H.-P."/>
        </authorList>
    </citation>
    <scope>NUCLEOTIDE SEQUENCE [LARGE SCALE GENOMIC DNA]</scope>
    <source>
        <strain evidence="1 2">DSM 19515</strain>
    </source>
</reference>
<protein>
    <submittedName>
        <fullName evidence="1">Hydroxymethylpyrimidine pyrophosphatase-like HAD family hydrolase</fullName>
    </submittedName>
</protein>
<comment type="caution">
    <text evidence="1">The sequence shown here is derived from an EMBL/GenBank/DDBJ whole genome shotgun (WGS) entry which is preliminary data.</text>
</comment>
<dbReference type="EMBL" id="JAUSQL010000001">
    <property type="protein sequence ID" value="MDP9833472.1"/>
    <property type="molecule type" value="Genomic_DNA"/>
</dbReference>
<organism evidence="1 2">
    <name type="scientific">Trueperella abortisuis</name>
    <dbReference type="NCBI Taxonomy" id="445930"/>
    <lineage>
        <taxon>Bacteria</taxon>
        <taxon>Bacillati</taxon>
        <taxon>Actinomycetota</taxon>
        <taxon>Actinomycetes</taxon>
        <taxon>Actinomycetales</taxon>
        <taxon>Actinomycetaceae</taxon>
        <taxon>Trueperella</taxon>
    </lineage>
</organism>
<dbReference type="PANTHER" id="PTHR10000:SF8">
    <property type="entry name" value="HAD SUPERFAMILY HYDROLASE-LIKE, TYPE 3"/>
    <property type="match status" value="1"/>
</dbReference>
<dbReference type="Proteomes" id="UP001230145">
    <property type="component" value="Unassembled WGS sequence"/>
</dbReference>
<accession>A0ABT9PL82</accession>
<dbReference type="SUPFAM" id="SSF56784">
    <property type="entry name" value="HAD-like"/>
    <property type="match status" value="1"/>
</dbReference>
<dbReference type="Gene3D" id="3.40.50.1000">
    <property type="entry name" value="HAD superfamily/HAD-like"/>
    <property type="match status" value="1"/>
</dbReference>
<gene>
    <name evidence="1" type="ORF">J2S45_002151</name>
</gene>
<dbReference type="RefSeq" id="WP_270973778.1">
    <property type="nucleotide sequence ID" value="NZ_CP133407.1"/>
</dbReference>
<evidence type="ECO:0000313" key="2">
    <source>
        <dbReference type="Proteomes" id="UP001230145"/>
    </source>
</evidence>
<sequence>MRELSDALAGLSAGPDLLIGLDVDGTILHHDTSLSPRVRDAILAHVAAGTHVVIATGRGIAGTQLALDAIGLTGVYTVCSNGAIVAAFGEDPGLVPTTPVSPDITDRDVHIVGVHTFDPSTEIAKVLEGLPDVAIAVESMSSATRISAPFPTGELSGRLVLSPPDQLVGPDTTRVTIRAPHMTAMELLEAIESLGLRGIEYAVGWSAWMDLAPAGVSKAVGLADVQAIVGAARTIAVGDSGNDCEMLAWADVGIAMANSRPYIHKFADAIAPHVNDDGLALVLETLL</sequence>
<dbReference type="Pfam" id="PF08282">
    <property type="entry name" value="Hydrolase_3"/>
    <property type="match status" value="2"/>
</dbReference>
<name>A0ABT9PL82_9ACTO</name>
<evidence type="ECO:0000313" key="1">
    <source>
        <dbReference type="EMBL" id="MDP9833472.1"/>
    </source>
</evidence>
<dbReference type="PROSITE" id="PS01229">
    <property type="entry name" value="COF_2"/>
    <property type="match status" value="1"/>
</dbReference>
<dbReference type="InterPro" id="IPR036412">
    <property type="entry name" value="HAD-like_sf"/>
</dbReference>
<dbReference type="PANTHER" id="PTHR10000">
    <property type="entry name" value="PHOSPHOSERINE PHOSPHATASE"/>
    <property type="match status" value="1"/>
</dbReference>
<keyword evidence="2" id="KW-1185">Reference proteome</keyword>
<proteinExistence type="predicted"/>
<dbReference type="InterPro" id="IPR023214">
    <property type="entry name" value="HAD_sf"/>
</dbReference>
<dbReference type="Gene3D" id="3.30.1240.10">
    <property type="match status" value="1"/>
</dbReference>